<name>A0A0F9GW09_9ZZZZ</name>
<dbReference type="PANTHER" id="PTHR42698:SF1">
    <property type="entry name" value="GTPASE ERA, MITOCHONDRIAL"/>
    <property type="match status" value="1"/>
</dbReference>
<dbReference type="GO" id="GO:0000028">
    <property type="term" value="P:ribosomal small subunit assembly"/>
    <property type="evidence" value="ECO:0007669"/>
    <property type="project" value="TreeGrafter"/>
</dbReference>
<feature type="non-terminal residue" evidence="3">
    <location>
        <position position="695"/>
    </location>
</feature>
<feature type="domain" description="G" evidence="2">
    <location>
        <begin position="4"/>
        <end position="98"/>
    </location>
</feature>
<evidence type="ECO:0000313" key="3">
    <source>
        <dbReference type="EMBL" id="KKL73580.1"/>
    </source>
</evidence>
<dbReference type="InterPro" id="IPR030388">
    <property type="entry name" value="G_ERA_dom"/>
</dbReference>
<dbReference type="InterPro" id="IPR006073">
    <property type="entry name" value="GTP-bd"/>
</dbReference>
<dbReference type="CDD" id="cd04163">
    <property type="entry name" value="Era"/>
    <property type="match status" value="1"/>
</dbReference>
<dbReference type="PANTHER" id="PTHR42698">
    <property type="entry name" value="GTPASE ERA"/>
    <property type="match status" value="1"/>
</dbReference>
<reference evidence="3" key="1">
    <citation type="journal article" date="2015" name="Nature">
        <title>Complex archaea that bridge the gap between prokaryotes and eukaryotes.</title>
        <authorList>
            <person name="Spang A."/>
            <person name="Saw J.H."/>
            <person name="Jorgensen S.L."/>
            <person name="Zaremba-Niedzwiedzka K."/>
            <person name="Martijn J."/>
            <person name="Lind A.E."/>
            <person name="van Eijk R."/>
            <person name="Schleper C."/>
            <person name="Guy L."/>
            <person name="Ettema T.J."/>
        </authorList>
    </citation>
    <scope>NUCLEOTIDE SEQUENCE</scope>
</reference>
<dbReference type="GO" id="GO:0005525">
    <property type="term" value="F:GTP binding"/>
    <property type="evidence" value="ECO:0007669"/>
    <property type="project" value="InterPro"/>
</dbReference>
<comment type="similarity">
    <text evidence="1">Belongs to the TRAFAC class TrmE-Era-EngA-EngB-Septin-like GTPase superfamily. Era GTPase family.</text>
</comment>
<proteinExistence type="inferred from homology"/>
<dbReference type="AlphaFoldDB" id="A0A0F9GW09"/>
<dbReference type="Gene3D" id="3.40.50.300">
    <property type="entry name" value="P-loop containing nucleotide triphosphate hydrolases"/>
    <property type="match status" value="1"/>
</dbReference>
<dbReference type="Pfam" id="PF01926">
    <property type="entry name" value="MMR_HSR1"/>
    <property type="match status" value="1"/>
</dbReference>
<organism evidence="3">
    <name type="scientific">marine sediment metagenome</name>
    <dbReference type="NCBI Taxonomy" id="412755"/>
    <lineage>
        <taxon>unclassified sequences</taxon>
        <taxon>metagenomes</taxon>
        <taxon>ecological metagenomes</taxon>
    </lineage>
</organism>
<sequence length="695" mass="76435">VMGRKLSITTARPQTTRNRIGGVKNYKNGQMKFLDTPGIHKPRSLMDHYMVKTALETLQGADAVLYMIDERADLEEDEKYVFPRLKEVDTPLFLVLNKVDLIPKERAFVGPFNDLLPQDEDTPRNRFTDLIPENPFSDLIPQASTADPVEPQSTGLALRRIGQAAAEGFQAVNPEGIGFSPETEEFLGKTGIIATTPEQASGMGGLFRTFNQMVLEAPVEAFDIVAGVVEGAVFAAGQTLKEFGVSDTASKQFVRAANDTLIATLPAISTGGSVRGRLKAPLKEAIKDLPKTAQADAEAAALQSARQKIGAPTLGDHARSAKMRFVDRKITEIVDALRPIKLAAERGAKEKGIPPDLSPYRDMRLVAGVRGTFEAIQKRGTVGRSETGDIIFTGKGLNETFRPIADSIDDAMLYFAGRRAKELKMQGREKLFTDAEADAMVALAKETPEFSKVFADFQAMNKRVLDFAEQSGLLGKEQRAAFERMGQSYVPFYRIVANEEGTAKVQGSIFKRLKGGEANVNEIMDNIYRNTAMWTDASVKNHAKTQVYNMIENLGLDDIAVRVPLKKIPQNVKVIDKEIVKTVKELSGVDISEEAVRALTFNRPMGPNIDFIFRNGKREFFEVKDPLFLKSMLSLNPKSYPLAIRILGGFKMLLTRLVTASPDFMAVNAIRDTQAAFLQSGANFTPIVSSLRGMA</sequence>
<dbReference type="SUPFAM" id="SSF52540">
    <property type="entry name" value="P-loop containing nucleoside triphosphate hydrolases"/>
    <property type="match status" value="1"/>
</dbReference>
<dbReference type="InterPro" id="IPR005662">
    <property type="entry name" value="GTPase_Era-like"/>
</dbReference>
<gene>
    <name evidence="3" type="ORF">LCGC14_2073470</name>
</gene>
<dbReference type="NCBIfam" id="TIGR00231">
    <property type="entry name" value="small_GTP"/>
    <property type="match status" value="1"/>
</dbReference>
<feature type="non-terminal residue" evidence="3">
    <location>
        <position position="1"/>
    </location>
</feature>
<comment type="caution">
    <text evidence="3">The sequence shown here is derived from an EMBL/GenBank/DDBJ whole genome shotgun (WGS) entry which is preliminary data.</text>
</comment>
<dbReference type="GO" id="GO:0019843">
    <property type="term" value="F:rRNA binding"/>
    <property type="evidence" value="ECO:0007669"/>
    <property type="project" value="TreeGrafter"/>
</dbReference>
<evidence type="ECO:0000259" key="2">
    <source>
        <dbReference type="Pfam" id="PF01926"/>
    </source>
</evidence>
<dbReference type="GO" id="GO:0005829">
    <property type="term" value="C:cytosol"/>
    <property type="evidence" value="ECO:0007669"/>
    <property type="project" value="TreeGrafter"/>
</dbReference>
<dbReference type="InterPro" id="IPR027417">
    <property type="entry name" value="P-loop_NTPase"/>
</dbReference>
<dbReference type="GO" id="GO:0043024">
    <property type="term" value="F:ribosomal small subunit binding"/>
    <property type="evidence" value="ECO:0007669"/>
    <property type="project" value="TreeGrafter"/>
</dbReference>
<dbReference type="EMBL" id="LAZR01024916">
    <property type="protein sequence ID" value="KKL73580.1"/>
    <property type="molecule type" value="Genomic_DNA"/>
</dbReference>
<protein>
    <recommendedName>
        <fullName evidence="2">G domain-containing protein</fullName>
    </recommendedName>
</protein>
<evidence type="ECO:0000256" key="1">
    <source>
        <dbReference type="ARBA" id="ARBA00007921"/>
    </source>
</evidence>
<dbReference type="InterPro" id="IPR005225">
    <property type="entry name" value="Small_GTP-bd"/>
</dbReference>
<accession>A0A0F9GW09</accession>